<dbReference type="InterPro" id="IPR048607">
    <property type="entry name" value="Reov_VP3_MTase1"/>
</dbReference>
<feature type="domain" description="Reovirus VP3 protein Methyltransferase" evidence="4">
    <location>
        <begin position="896"/>
        <end position="1102"/>
    </location>
</feature>
<feature type="region of interest" description="Disordered" evidence="1">
    <location>
        <begin position="1112"/>
        <end position="1192"/>
    </location>
</feature>
<feature type="domain" description="Reovirus VP3 protein guanylyltransferase" evidence="2">
    <location>
        <begin position="17"/>
        <end position="296"/>
    </location>
</feature>
<organismHost>
    <name type="scientific">Oryza latifolia</name>
    <dbReference type="NCBI Taxonomy" id="4534"/>
</organismHost>
<dbReference type="Pfam" id="PF20790">
    <property type="entry name" value="Reov_VP3_GTase"/>
    <property type="match status" value="1"/>
</dbReference>
<reference evidence="5" key="1">
    <citation type="submission" date="2020-03" db="EMBL/GenBank/DDBJ databases">
        <authorList>
            <person name="Chao S."/>
            <person name="Wang H."/>
            <person name="Yan Q."/>
            <person name="Chen L."/>
            <person name="Chen G."/>
            <person name="Wu L."/>
            <person name="Wu Y."/>
            <person name="Meng B."/>
            <person name="Zhu X."/>
            <person name="Feng G."/>
        </authorList>
    </citation>
    <scope>NUCLEOTIDE SEQUENCE</scope>
    <source>
        <strain evidence="5">FYBPH-5</strain>
    </source>
</reference>
<dbReference type="InterPro" id="IPR048608">
    <property type="entry name" value="Reov_VP3_GTase"/>
</dbReference>
<evidence type="ECO:0000313" key="5">
    <source>
        <dbReference type="EMBL" id="QKN84384.1"/>
    </source>
</evidence>
<dbReference type="Pfam" id="PF20831">
    <property type="entry name" value="Reov_VP3_MTase1"/>
    <property type="match status" value="1"/>
</dbReference>
<name>A0A7L5KUW0_RRSV</name>
<evidence type="ECO:0000259" key="4">
    <source>
        <dbReference type="Pfam" id="PF20832"/>
    </source>
</evidence>
<feature type="compositionally biased region" description="Polar residues" evidence="1">
    <location>
        <begin position="1156"/>
        <end position="1183"/>
    </location>
</feature>
<dbReference type="InterPro" id="IPR048606">
    <property type="entry name" value="Reov_VP3_MTase2"/>
</dbReference>
<feature type="compositionally biased region" description="Low complexity" evidence="1">
    <location>
        <begin position="1140"/>
        <end position="1150"/>
    </location>
</feature>
<evidence type="ECO:0000259" key="2">
    <source>
        <dbReference type="Pfam" id="PF20790"/>
    </source>
</evidence>
<proteinExistence type="predicted"/>
<organismHost>
    <name type="scientific">Oryza rufipogon</name>
    <name type="common">Brownbeard rice</name>
    <name type="synonym">Asian wild rice</name>
    <dbReference type="NCBI Taxonomy" id="4529"/>
</organismHost>
<feature type="domain" description="Reovirus VP3 protein Methyltransferase" evidence="3">
    <location>
        <begin position="487"/>
        <end position="722"/>
    </location>
</feature>
<dbReference type="EMBL" id="MT317158">
    <property type="protein sequence ID" value="QKN84384.1"/>
    <property type="molecule type" value="Genomic_RNA"/>
</dbReference>
<evidence type="ECO:0000256" key="1">
    <source>
        <dbReference type="SAM" id="MobiDB-lite"/>
    </source>
</evidence>
<dbReference type="Pfam" id="PF20832">
    <property type="entry name" value="Reov_VP3_MTase2"/>
    <property type="match status" value="1"/>
</dbReference>
<accession>A0A7L5KUW0</accession>
<organism evidence="5">
    <name type="scientific">Rice ragged stunt virus</name>
    <name type="common">RRSV</name>
    <dbReference type="NCBI Taxonomy" id="42475"/>
    <lineage>
        <taxon>Viruses</taxon>
        <taxon>Riboviria</taxon>
        <taxon>Orthornavirae</taxon>
        <taxon>Duplornaviricota</taxon>
        <taxon>Resentoviricetes</taxon>
        <taxon>Reovirales</taxon>
        <taxon>Spinareoviridae</taxon>
        <taxon>Oryzavirus</taxon>
        <taxon>Oryzavirus oryzae</taxon>
    </lineage>
</organism>
<organismHost>
    <name type="scientific">Oryza nivara</name>
    <name type="common">Indian wild rice</name>
    <name type="synonym">Oryza sativa f. spontanea</name>
    <dbReference type="NCBI Taxonomy" id="4536"/>
</organismHost>
<protein>
    <submittedName>
        <fullName evidence="5">Structural protein</fullName>
    </submittedName>
</protein>
<sequence length="1192" mass="132899">MTEYTNLPVKWTNGIVISDERMMLDPLPSEVSAVLDAPINYSYRYNELRRTHSLKLFGVWSGYIPSHADKHLMIFQLLQQEKELTGDEIRLALRQMQGSIKLPINDKLLDSLDRYSLIFAWIAYAGCLDSAFWQQVCADPKCLVYNPDDNLKFSLMFSLARQYSATTRICSADGLRIPSQISPDLGQLAFDLVFNSSVRQTVWFHANDFPAFDFYTKDVGTMVTFHVNFLYNMTHCVPFKTKQSCAEYLIQKAHEAWSVYCGVLNDTIRHRLRLVEGVGIVTLDVDLQILAAVGWYLPLLVYTIRSVSGSDISEWLNVARRGVQDLNCSSMINGEGYVGVPEQFWTIHATSKARMWPRVKKYTCDLTDLYNGDLSSTVLGEGASETGTVKWFDVPLGPKVENFRVVGTRIGALSRANVIYNYEDPSDNCDLARAIGSFVPSLPTSGTRDTNGDLEDAKKMFDYRVSQNVYSICQKGKISSLVSRSVKNLRASLMNGELRVYKGSRLWALRAMLFSDKLRYKSDGQVIDPYESDRGKITVRLNNSSLKMLSAFVTLIELAMAQSSGVEDNMLNGRGLSPLQVRSDREVSRVVIAGAINEPLVGCLRRMYPKLSVIGFGMDAVGENERLTVEGASQRNLACDMLISDIDQTFYSDFTKMCNVTVKHALAFSSWSDYVLMKVNYPSSHLLNEIKQALLSRGFSRIVLPVVMCGQNSFTSEVFVYIGRAGVGGHVDFKNNWFTKNDILMRRYRHMKAPLITIPQVVHSVVSKCVTKHDTELFANPGSIVALTVEYASAREVVSLISEVCSPVWTWRTGAGANKFVNIVGMPSKARAALTRRTDEHYYLKAFERNIVGTSFGMYKGIPRIDALNCVSWVTIFGAAMRECLYWIVDTLKVQYNEVISIGARNMTDIEFIKPSVKLTCYDEYYANPQDLATHYNVNYENKYFNWLSPTLVNDSVYVANFVIMAPTEGSESPSATEQLDRIDSVAGAMAKSSITRMTFVGNLYDSRFLADIALSSLPPEGLKVNDTRTTVQIGKYPPCAAVKPSAFLERMKKYKGVLSYHVYPLGYDRVLKTCADNLWIPDVAGSPMLAFCQGLSYAFYITKPAIPDEGIDQFMLDDMPDDGSGSVTPTQSPSPSPSPSAAANTEASTVVEPIDNSNVVSPTVPAQPSQTPVNPNQSTELQSVAKPGIVR</sequence>
<evidence type="ECO:0000259" key="3">
    <source>
        <dbReference type="Pfam" id="PF20831"/>
    </source>
</evidence>